<organism evidence="2 3">
    <name type="scientific">Shinella pollutisoli</name>
    <dbReference type="NCBI Taxonomy" id="2250594"/>
    <lineage>
        <taxon>Bacteria</taxon>
        <taxon>Pseudomonadati</taxon>
        <taxon>Pseudomonadota</taxon>
        <taxon>Alphaproteobacteria</taxon>
        <taxon>Hyphomicrobiales</taxon>
        <taxon>Rhizobiaceae</taxon>
        <taxon>Shinella</taxon>
    </lineage>
</organism>
<name>A0ABV7DIZ3_9HYPH</name>
<keyword evidence="3" id="KW-1185">Reference proteome</keyword>
<protein>
    <submittedName>
        <fullName evidence="2">Uncharacterized protein</fullName>
    </submittedName>
</protein>
<evidence type="ECO:0000313" key="2">
    <source>
        <dbReference type="EMBL" id="MFC3074926.1"/>
    </source>
</evidence>
<evidence type="ECO:0000256" key="1">
    <source>
        <dbReference type="SAM" id="MobiDB-lite"/>
    </source>
</evidence>
<reference evidence="3" key="1">
    <citation type="journal article" date="2019" name="Int. J. Syst. Evol. Microbiol.">
        <title>The Global Catalogue of Microorganisms (GCM) 10K type strain sequencing project: providing services to taxonomists for standard genome sequencing and annotation.</title>
        <authorList>
            <consortium name="The Broad Institute Genomics Platform"/>
            <consortium name="The Broad Institute Genome Sequencing Center for Infectious Disease"/>
            <person name="Wu L."/>
            <person name="Ma J."/>
        </authorList>
    </citation>
    <scope>NUCLEOTIDE SEQUENCE [LARGE SCALE GENOMIC DNA]</scope>
    <source>
        <strain evidence="3">KCTC 52677</strain>
    </source>
</reference>
<gene>
    <name evidence="2" type="ORF">ACFOHH_17585</name>
</gene>
<sequence length="60" mass="6969">MATLDQREAATGRRRASDSRLPLIIQKKQREETTRTVVETASKAFTETLKRELKKLEPQR</sequence>
<dbReference type="RefSeq" id="WP_257315590.1">
    <property type="nucleotide sequence ID" value="NZ_JANFDG010000013.1"/>
</dbReference>
<dbReference type="EMBL" id="JBHRSP010000029">
    <property type="protein sequence ID" value="MFC3074926.1"/>
    <property type="molecule type" value="Genomic_DNA"/>
</dbReference>
<proteinExistence type="predicted"/>
<comment type="caution">
    <text evidence="2">The sequence shown here is derived from an EMBL/GenBank/DDBJ whole genome shotgun (WGS) entry which is preliminary data.</text>
</comment>
<dbReference type="Proteomes" id="UP001595377">
    <property type="component" value="Unassembled WGS sequence"/>
</dbReference>
<evidence type="ECO:0000313" key="3">
    <source>
        <dbReference type="Proteomes" id="UP001595377"/>
    </source>
</evidence>
<feature type="region of interest" description="Disordered" evidence="1">
    <location>
        <begin position="1"/>
        <end position="22"/>
    </location>
</feature>
<feature type="compositionally biased region" description="Basic and acidic residues" evidence="1">
    <location>
        <begin position="1"/>
        <end position="18"/>
    </location>
</feature>
<accession>A0ABV7DIZ3</accession>